<evidence type="ECO:0000259" key="1">
    <source>
        <dbReference type="Pfam" id="PF00561"/>
    </source>
</evidence>
<dbReference type="EC" id="3.7.1.14" evidence="2"/>
<dbReference type="PRINTS" id="PR00111">
    <property type="entry name" value="ABHYDROLASE"/>
</dbReference>
<feature type="domain" description="AB hydrolase-1" evidence="1">
    <location>
        <begin position="22"/>
        <end position="127"/>
    </location>
</feature>
<dbReference type="InterPro" id="IPR050266">
    <property type="entry name" value="AB_hydrolase_sf"/>
</dbReference>
<protein>
    <submittedName>
        <fullName evidence="2">2-hydroxy-6-oxononadienedioate/2-hydroxy-6-oxononatrienedioate hydrolase</fullName>
        <ecNumber evidence="2">3.7.1.14</ecNumber>
    </submittedName>
</protein>
<gene>
    <name evidence="2" type="primary">mhpC_2</name>
    <name evidence="2" type="ORF">SDC9_93207</name>
</gene>
<keyword evidence="2" id="KW-0378">Hydrolase</keyword>
<dbReference type="SUPFAM" id="SSF53474">
    <property type="entry name" value="alpha/beta-Hydrolases"/>
    <property type="match status" value="1"/>
</dbReference>
<dbReference type="InterPro" id="IPR000073">
    <property type="entry name" value="AB_hydrolase_1"/>
</dbReference>
<accession>A0A645A9V1</accession>
<dbReference type="Pfam" id="PF00561">
    <property type="entry name" value="Abhydrolase_1"/>
    <property type="match status" value="1"/>
</dbReference>
<dbReference type="AlphaFoldDB" id="A0A645A9V1"/>
<dbReference type="EMBL" id="VSSQ01011305">
    <property type="protein sequence ID" value="MPM46504.1"/>
    <property type="molecule type" value="Genomic_DNA"/>
</dbReference>
<proteinExistence type="predicted"/>
<dbReference type="InterPro" id="IPR029058">
    <property type="entry name" value="AB_hydrolase_fold"/>
</dbReference>
<name>A0A645A9V1_9ZZZZ</name>
<dbReference type="PANTHER" id="PTHR43798">
    <property type="entry name" value="MONOACYLGLYCEROL LIPASE"/>
    <property type="match status" value="1"/>
</dbReference>
<reference evidence="2" key="1">
    <citation type="submission" date="2019-08" db="EMBL/GenBank/DDBJ databases">
        <authorList>
            <person name="Kucharzyk K."/>
            <person name="Murdoch R.W."/>
            <person name="Higgins S."/>
            <person name="Loffler F."/>
        </authorList>
    </citation>
    <scope>NUCLEOTIDE SEQUENCE</scope>
</reference>
<dbReference type="Gene3D" id="3.40.50.1820">
    <property type="entry name" value="alpha/beta hydrolase"/>
    <property type="match status" value="1"/>
</dbReference>
<sequence>MEYFLTANNIPVHILDTKKGDNVLLLLHGYLETLYIYDDFINILSNDYRIIAIDLPGHGLSGTYKDVNTVESNCNLIIDLLDKLNIKSVSILGHSMGGYTAAAFLELYPSRLDSIIFMNSHPYSDTQEKIEVRKKEIELIRTGKLYSIASLSIPKMFSDNNLRLYDEQIQNILELIDTHDPEGVIAVINGLIARRDKSELLKNTSKPFVFILGNEDNYITSEMILRIESDFPGKSIIIEKCGHACFIENKDATANAVKSFLEKYITRENC</sequence>
<dbReference type="GO" id="GO:0016020">
    <property type="term" value="C:membrane"/>
    <property type="evidence" value="ECO:0007669"/>
    <property type="project" value="TreeGrafter"/>
</dbReference>
<evidence type="ECO:0000313" key="2">
    <source>
        <dbReference type="EMBL" id="MPM46504.1"/>
    </source>
</evidence>
<comment type="caution">
    <text evidence="2">The sequence shown here is derived from an EMBL/GenBank/DDBJ whole genome shotgun (WGS) entry which is preliminary data.</text>
</comment>
<dbReference type="PANTHER" id="PTHR43798:SF33">
    <property type="entry name" value="HYDROLASE, PUTATIVE (AFU_ORTHOLOGUE AFUA_2G14860)-RELATED"/>
    <property type="match status" value="1"/>
</dbReference>
<dbReference type="GO" id="GO:0047372">
    <property type="term" value="F:monoacylglycerol lipase activity"/>
    <property type="evidence" value="ECO:0007669"/>
    <property type="project" value="TreeGrafter"/>
</dbReference>
<dbReference type="GO" id="GO:0046464">
    <property type="term" value="P:acylglycerol catabolic process"/>
    <property type="evidence" value="ECO:0007669"/>
    <property type="project" value="TreeGrafter"/>
</dbReference>
<organism evidence="2">
    <name type="scientific">bioreactor metagenome</name>
    <dbReference type="NCBI Taxonomy" id="1076179"/>
    <lineage>
        <taxon>unclassified sequences</taxon>
        <taxon>metagenomes</taxon>
        <taxon>ecological metagenomes</taxon>
    </lineage>
</organism>